<organism evidence="5 6">
    <name type="scientific">Aquisphaera giovannonii</name>
    <dbReference type="NCBI Taxonomy" id="406548"/>
    <lineage>
        <taxon>Bacteria</taxon>
        <taxon>Pseudomonadati</taxon>
        <taxon>Planctomycetota</taxon>
        <taxon>Planctomycetia</taxon>
        <taxon>Isosphaerales</taxon>
        <taxon>Isosphaeraceae</taxon>
        <taxon>Aquisphaera</taxon>
    </lineage>
</organism>
<dbReference type="PIRSF" id="PIRSF005303">
    <property type="entry name" value="Thiam_monoph_kin"/>
    <property type="match status" value="1"/>
</dbReference>
<evidence type="ECO:0000256" key="1">
    <source>
        <dbReference type="ARBA" id="ARBA00022977"/>
    </source>
</evidence>
<feature type="domain" description="PurM-like N-terminal" evidence="3">
    <location>
        <begin position="5"/>
        <end position="118"/>
    </location>
</feature>
<sequence>MLGIGDDCAILEPTPGAKLLVTTDMLMDGRHFRLDEDGAEAVGYKAMGVNVSDIAAMAGVPLAAVVSVSLPRVGAAEIARGLHAGLRRMADRFGVDLVGGDTNAWDGPLVVNVTVLGEATSRGAVLRSGARPGDVVCVTGPLGGSLFRGRHLRPEPRVKEALALHEAIPIRAMIDISDGLSSDLGHILEESGGLGAVLDLDRLPIHSDARDLAEEDGTPAYLHALNDGEDFELCVAIDRDDAILLRNLTGLHRIHPVGEIVSEPGLRLRRNDGSMEPILPAGFDHLRGVEA</sequence>
<comment type="pathway">
    <text evidence="2">Cofactor biosynthesis; thiamine diphosphate biosynthesis; thiamine diphosphate from thiamine phosphate: step 1/1.</text>
</comment>
<feature type="binding site" evidence="2">
    <location>
        <position position="53"/>
    </location>
    <ligand>
        <name>Mg(2+)</name>
        <dbReference type="ChEBI" id="CHEBI:18420"/>
        <label>4</label>
    </ligand>
</feature>
<keyword evidence="2 5" id="KW-0808">Transferase</keyword>
<evidence type="ECO:0000313" key="5">
    <source>
        <dbReference type="EMBL" id="QEH37001.1"/>
    </source>
</evidence>
<feature type="binding site" evidence="2">
    <location>
        <position position="31"/>
    </location>
    <ligand>
        <name>substrate</name>
    </ligand>
</feature>
<comment type="caution">
    <text evidence="2">Lacks conserved residue(s) required for the propagation of feature annotation.</text>
</comment>
<keyword evidence="2" id="KW-0460">Magnesium</keyword>
<dbReference type="InterPro" id="IPR036676">
    <property type="entry name" value="PurM-like_C_sf"/>
</dbReference>
<dbReference type="Gene3D" id="3.90.650.10">
    <property type="entry name" value="PurM-like C-terminal domain"/>
    <property type="match status" value="1"/>
</dbReference>
<feature type="binding site" evidence="2">
    <location>
        <position position="23"/>
    </location>
    <ligand>
        <name>Mg(2+)</name>
        <dbReference type="ChEBI" id="CHEBI:18420"/>
        <label>1</label>
    </ligand>
</feature>
<dbReference type="HAMAP" id="MF_02128">
    <property type="entry name" value="TMP_kinase"/>
    <property type="match status" value="1"/>
</dbReference>
<feature type="binding site" evidence="2">
    <location>
        <position position="127"/>
    </location>
    <ligand>
        <name>ATP</name>
        <dbReference type="ChEBI" id="CHEBI:30616"/>
    </ligand>
</feature>
<dbReference type="GO" id="GO:0009030">
    <property type="term" value="F:thiamine-phosphate kinase activity"/>
    <property type="evidence" value="ECO:0007669"/>
    <property type="project" value="UniProtKB-UniRule"/>
</dbReference>
<keyword evidence="2" id="KW-0547">Nucleotide-binding</keyword>
<dbReference type="InterPro" id="IPR006283">
    <property type="entry name" value="ThiL-like"/>
</dbReference>
<dbReference type="SUPFAM" id="SSF55326">
    <property type="entry name" value="PurM N-terminal domain-like"/>
    <property type="match status" value="1"/>
</dbReference>
<comment type="miscellaneous">
    <text evidence="2">Reaction mechanism of ThiL seems to utilize a direct, inline transfer of the gamma-phosphate of ATP to TMP rather than a phosphorylated enzyme intermediate.</text>
</comment>
<feature type="binding site" evidence="2">
    <location>
        <position position="53"/>
    </location>
    <ligand>
        <name>Mg(2+)</name>
        <dbReference type="ChEBI" id="CHEBI:18420"/>
        <label>2</label>
    </ligand>
</feature>
<dbReference type="Gene3D" id="3.30.1330.10">
    <property type="entry name" value="PurM-like, N-terminal domain"/>
    <property type="match status" value="1"/>
</dbReference>
<dbReference type="InterPro" id="IPR036921">
    <property type="entry name" value="PurM-like_N_sf"/>
</dbReference>
<comment type="function">
    <text evidence="2">Catalyzes the ATP-dependent phosphorylation of thiamine-monophosphate (TMP) to form thiamine-pyrophosphate (TPP), the active form of vitamin B1.</text>
</comment>
<evidence type="ECO:0000256" key="2">
    <source>
        <dbReference type="HAMAP-Rule" id="MF_02128"/>
    </source>
</evidence>
<dbReference type="Pfam" id="PF02769">
    <property type="entry name" value="AIRS_C"/>
    <property type="match status" value="1"/>
</dbReference>
<feature type="binding site" evidence="2">
    <location>
        <position position="24"/>
    </location>
    <ligand>
        <name>Mg(2+)</name>
        <dbReference type="ChEBI" id="CHEBI:18420"/>
        <label>1</label>
    </ligand>
</feature>
<evidence type="ECO:0000259" key="4">
    <source>
        <dbReference type="Pfam" id="PF02769"/>
    </source>
</evidence>
<dbReference type="GO" id="GO:0005524">
    <property type="term" value="F:ATP binding"/>
    <property type="evidence" value="ECO:0007669"/>
    <property type="project" value="UniProtKB-UniRule"/>
</dbReference>
<feature type="binding site" evidence="2">
    <location>
        <position position="22"/>
    </location>
    <ligand>
        <name>Mg(2+)</name>
        <dbReference type="ChEBI" id="CHEBI:18420"/>
        <label>4</label>
    </ligand>
</feature>
<dbReference type="PANTHER" id="PTHR30270">
    <property type="entry name" value="THIAMINE-MONOPHOSPHATE KINASE"/>
    <property type="match status" value="1"/>
</dbReference>
<dbReference type="InterPro" id="IPR016188">
    <property type="entry name" value="PurM-like_N"/>
</dbReference>
<feature type="binding site" evidence="2">
    <location>
        <position position="283"/>
    </location>
    <ligand>
        <name>substrate</name>
    </ligand>
</feature>
<proteinExistence type="inferred from homology"/>
<feature type="binding site" evidence="2">
    <location>
        <position position="7"/>
    </location>
    <ligand>
        <name>Mg(2+)</name>
        <dbReference type="ChEBI" id="CHEBI:18420"/>
        <label>4</label>
    </ligand>
</feature>
<dbReference type="AlphaFoldDB" id="A0A5B9WA90"/>
<protein>
    <recommendedName>
        <fullName evidence="2">Thiamine-monophosphate kinase</fullName>
        <shortName evidence="2">TMP kinase</shortName>
        <shortName evidence="2">Thiamine-phosphate kinase</shortName>
        <ecNumber evidence="2">2.7.4.16</ecNumber>
    </recommendedName>
</protein>
<keyword evidence="1 2" id="KW-0784">Thiamine biosynthesis</keyword>
<dbReference type="CDD" id="cd02194">
    <property type="entry name" value="ThiL"/>
    <property type="match status" value="1"/>
</dbReference>
<dbReference type="EC" id="2.7.4.16" evidence="2"/>
<evidence type="ECO:0000259" key="3">
    <source>
        <dbReference type="Pfam" id="PF00586"/>
    </source>
</evidence>
<feature type="binding site" evidence="2">
    <location>
        <position position="177"/>
    </location>
    <ligand>
        <name>ATP</name>
        <dbReference type="ChEBI" id="CHEBI:30616"/>
    </ligand>
</feature>
<keyword evidence="2" id="KW-0479">Metal-binding</keyword>
<feature type="binding site" evidence="2">
    <location>
        <begin position="100"/>
        <end position="101"/>
    </location>
    <ligand>
        <name>ATP</name>
        <dbReference type="ChEBI" id="CHEBI:30616"/>
    </ligand>
</feature>
<dbReference type="GO" id="GO:0009229">
    <property type="term" value="P:thiamine diphosphate biosynthetic process"/>
    <property type="evidence" value="ECO:0007669"/>
    <property type="project" value="UniProtKB-UniRule"/>
</dbReference>
<feature type="domain" description="PurM-like C-terminal" evidence="4">
    <location>
        <begin position="149"/>
        <end position="269"/>
    </location>
</feature>
<accession>A0A5B9WA90</accession>
<feature type="binding site" evidence="2">
    <location>
        <position position="175"/>
    </location>
    <ligand>
        <name>Mg(2+)</name>
        <dbReference type="ChEBI" id="CHEBI:18420"/>
        <label>3</label>
    </ligand>
</feature>
<feature type="binding site" evidence="2">
    <location>
        <position position="101"/>
    </location>
    <ligand>
        <name>Mg(2+)</name>
        <dbReference type="ChEBI" id="CHEBI:18420"/>
        <label>1</label>
    </ligand>
</feature>
<dbReference type="GO" id="GO:0009228">
    <property type="term" value="P:thiamine biosynthetic process"/>
    <property type="evidence" value="ECO:0007669"/>
    <property type="project" value="UniProtKB-KW"/>
</dbReference>
<evidence type="ECO:0000313" key="6">
    <source>
        <dbReference type="Proteomes" id="UP000324233"/>
    </source>
</evidence>
<comment type="similarity">
    <text evidence="2">Belongs to the thiamine-monophosphate kinase family.</text>
</comment>
<feature type="binding site" evidence="2">
    <location>
        <position position="53"/>
    </location>
    <ligand>
        <name>Mg(2+)</name>
        <dbReference type="ChEBI" id="CHEBI:18420"/>
        <label>3</label>
    </ligand>
</feature>
<dbReference type="SUPFAM" id="SSF56042">
    <property type="entry name" value="PurM C-terminal domain-like"/>
    <property type="match status" value="1"/>
</dbReference>
<dbReference type="UniPathway" id="UPA00060">
    <property type="reaction ID" value="UER00142"/>
</dbReference>
<dbReference type="PANTHER" id="PTHR30270:SF0">
    <property type="entry name" value="THIAMINE-MONOPHOSPHATE KINASE"/>
    <property type="match status" value="1"/>
</dbReference>
<comment type="catalytic activity">
    <reaction evidence="2">
        <text>thiamine phosphate + ATP = thiamine diphosphate + ADP</text>
        <dbReference type="Rhea" id="RHEA:15913"/>
        <dbReference type="ChEBI" id="CHEBI:30616"/>
        <dbReference type="ChEBI" id="CHEBI:37575"/>
        <dbReference type="ChEBI" id="CHEBI:58937"/>
        <dbReference type="ChEBI" id="CHEBI:456216"/>
        <dbReference type="EC" id="2.7.4.16"/>
    </reaction>
</comment>
<dbReference type="Proteomes" id="UP000324233">
    <property type="component" value="Chromosome"/>
</dbReference>
<dbReference type="GO" id="GO:0000287">
    <property type="term" value="F:magnesium ion binding"/>
    <property type="evidence" value="ECO:0007669"/>
    <property type="project" value="UniProtKB-UniRule"/>
</dbReference>
<reference evidence="5 6" key="1">
    <citation type="submission" date="2019-08" db="EMBL/GenBank/DDBJ databases">
        <title>Deep-cultivation of Planctomycetes and their phenomic and genomic characterization uncovers novel biology.</title>
        <authorList>
            <person name="Wiegand S."/>
            <person name="Jogler M."/>
            <person name="Boedeker C."/>
            <person name="Pinto D."/>
            <person name="Vollmers J."/>
            <person name="Rivas-Marin E."/>
            <person name="Kohn T."/>
            <person name="Peeters S.H."/>
            <person name="Heuer A."/>
            <person name="Rast P."/>
            <person name="Oberbeckmann S."/>
            <person name="Bunk B."/>
            <person name="Jeske O."/>
            <person name="Meyerdierks A."/>
            <person name="Storesund J.E."/>
            <person name="Kallscheuer N."/>
            <person name="Luecker S."/>
            <person name="Lage O.M."/>
            <person name="Pohl T."/>
            <person name="Merkel B.J."/>
            <person name="Hornburger P."/>
            <person name="Mueller R.-W."/>
            <person name="Bruemmer F."/>
            <person name="Labrenz M."/>
            <person name="Spormann A.M."/>
            <person name="Op den Camp H."/>
            <person name="Overmann J."/>
            <person name="Amann R."/>
            <person name="Jetten M.S.M."/>
            <person name="Mascher T."/>
            <person name="Medema M.H."/>
            <person name="Devos D.P."/>
            <person name="Kaster A.-K."/>
            <person name="Ovreas L."/>
            <person name="Rohde M."/>
            <person name="Galperin M.Y."/>
            <person name="Jogler C."/>
        </authorList>
    </citation>
    <scope>NUCLEOTIDE SEQUENCE [LARGE SCALE GENOMIC DNA]</scope>
    <source>
        <strain evidence="5 6">OJF2</strain>
    </source>
</reference>
<gene>
    <name evidence="2 5" type="primary">thiL</name>
    <name evidence="5" type="ORF">OJF2_55860</name>
</gene>
<feature type="binding site" evidence="2">
    <location>
        <position position="178"/>
    </location>
    <ligand>
        <name>Mg(2+)</name>
        <dbReference type="ChEBI" id="CHEBI:18420"/>
        <label>5</label>
    </ligand>
</feature>
<feature type="binding site" evidence="2">
    <location>
        <position position="24"/>
    </location>
    <ligand>
        <name>Mg(2+)</name>
        <dbReference type="ChEBI" id="CHEBI:18420"/>
        <label>2</label>
    </ligand>
</feature>
<feature type="binding site" evidence="2">
    <location>
        <position position="7"/>
    </location>
    <ligand>
        <name>Mg(2+)</name>
        <dbReference type="ChEBI" id="CHEBI:18420"/>
        <label>3</label>
    </ligand>
</feature>
<keyword evidence="2 5" id="KW-0418">Kinase</keyword>
<dbReference type="InterPro" id="IPR010918">
    <property type="entry name" value="PurM-like_C_dom"/>
</dbReference>
<dbReference type="KEGG" id="agv:OJF2_55860"/>
<feature type="binding site" evidence="2">
    <location>
        <position position="229"/>
    </location>
    <ligand>
        <name>substrate</name>
    </ligand>
</feature>
<keyword evidence="6" id="KW-1185">Reference proteome</keyword>
<dbReference type="Pfam" id="PF00586">
    <property type="entry name" value="AIRS"/>
    <property type="match status" value="1"/>
</dbReference>
<name>A0A5B9WA90_9BACT</name>
<keyword evidence="2" id="KW-0067">ATP-binding</keyword>
<dbReference type="EMBL" id="CP042997">
    <property type="protein sequence ID" value="QEH37001.1"/>
    <property type="molecule type" value="Genomic_DNA"/>
</dbReference>